<dbReference type="RefSeq" id="WP_163952719.1">
    <property type="nucleotide sequence ID" value="NZ_JAAFZH010000010.1"/>
</dbReference>
<dbReference type="EMBL" id="JAAFZH010000010">
    <property type="protein sequence ID" value="NDU97360.1"/>
    <property type="molecule type" value="Genomic_DNA"/>
</dbReference>
<gene>
    <name evidence="1" type="ORF">GK108_20925</name>
</gene>
<protein>
    <submittedName>
        <fullName evidence="1">DUF2652 domain-containing protein</fullName>
    </submittedName>
</protein>
<dbReference type="Proteomes" id="UP000474175">
    <property type="component" value="Unassembled WGS sequence"/>
</dbReference>
<accession>A0A6L9LA57</accession>
<evidence type="ECO:0000313" key="1">
    <source>
        <dbReference type="EMBL" id="NDU97360.1"/>
    </source>
</evidence>
<evidence type="ECO:0000313" key="2">
    <source>
        <dbReference type="Proteomes" id="UP000474175"/>
    </source>
</evidence>
<dbReference type="InterPro" id="IPR020503">
    <property type="entry name" value="Uncharacterised_Rv2561"/>
</dbReference>
<dbReference type="Pfam" id="PF10851">
    <property type="entry name" value="DUF2652"/>
    <property type="match status" value="1"/>
</dbReference>
<reference evidence="1 2" key="1">
    <citation type="submission" date="2020-02" db="EMBL/GenBank/DDBJ databases">
        <title>Draft genome sequence of two Spirosoma agri KCTC 52727 and Spirosoma terrae KCTC 52035.</title>
        <authorList>
            <person name="Rojas J."/>
            <person name="Ambika Manirajan B."/>
            <person name="Suarez C."/>
            <person name="Ratering S."/>
            <person name="Schnell S."/>
        </authorList>
    </citation>
    <scope>NUCLEOTIDE SEQUENCE [LARGE SCALE GENOMIC DNA]</scope>
    <source>
        <strain evidence="1 2">KCTC 52035</strain>
    </source>
</reference>
<proteinExistence type="predicted"/>
<dbReference type="AlphaFoldDB" id="A0A6L9LA57"/>
<organism evidence="1 2">
    <name type="scientific">Spirosoma terrae</name>
    <dbReference type="NCBI Taxonomy" id="1968276"/>
    <lineage>
        <taxon>Bacteria</taxon>
        <taxon>Pseudomonadati</taxon>
        <taxon>Bacteroidota</taxon>
        <taxon>Cytophagia</taxon>
        <taxon>Cytophagales</taxon>
        <taxon>Cytophagaceae</taxon>
        <taxon>Spirosoma</taxon>
    </lineage>
</organism>
<keyword evidence="2" id="KW-1185">Reference proteome</keyword>
<sequence>MIASLLGAIIRNNTLDFHISEIEGDAILFYKYGTALPVTAVLLQFEQSI</sequence>
<name>A0A6L9LA57_9BACT</name>
<comment type="caution">
    <text evidence="1">The sequence shown here is derived from an EMBL/GenBank/DDBJ whole genome shotgun (WGS) entry which is preliminary data.</text>
</comment>